<evidence type="ECO:0000313" key="9">
    <source>
        <dbReference type="Proteomes" id="UP000320813"/>
    </source>
</evidence>
<evidence type="ECO:0000256" key="5">
    <source>
        <dbReference type="ARBA" id="ARBA00023136"/>
    </source>
</evidence>
<comment type="subcellular location">
    <subcellularLocation>
        <location evidence="1">Cell membrane</location>
        <topology evidence="1">Multi-pass membrane protein</topology>
    </subcellularLocation>
</comment>
<dbReference type="Pfam" id="PF00892">
    <property type="entry name" value="EamA"/>
    <property type="match status" value="2"/>
</dbReference>
<evidence type="ECO:0000256" key="1">
    <source>
        <dbReference type="ARBA" id="ARBA00004651"/>
    </source>
</evidence>
<feature type="transmembrane region" description="Helical" evidence="6">
    <location>
        <begin position="284"/>
        <end position="303"/>
    </location>
</feature>
<feature type="transmembrane region" description="Helical" evidence="6">
    <location>
        <begin position="38"/>
        <end position="59"/>
    </location>
</feature>
<feature type="domain" description="EamA" evidence="7">
    <location>
        <begin position="9"/>
        <end position="147"/>
    </location>
</feature>
<protein>
    <submittedName>
        <fullName evidence="8">DMT family transporter</fullName>
    </submittedName>
</protein>
<gene>
    <name evidence="8" type="ORF">EVJ47_03090</name>
</gene>
<feature type="transmembrane region" description="Helical" evidence="6">
    <location>
        <begin position="131"/>
        <end position="156"/>
    </location>
</feature>
<keyword evidence="5 6" id="KW-0472">Membrane</keyword>
<dbReference type="PANTHER" id="PTHR42920">
    <property type="entry name" value="OS03G0707200 PROTEIN-RELATED"/>
    <property type="match status" value="1"/>
</dbReference>
<evidence type="ECO:0000256" key="6">
    <source>
        <dbReference type="SAM" id="Phobius"/>
    </source>
</evidence>
<feature type="transmembrane region" description="Helical" evidence="6">
    <location>
        <begin position="103"/>
        <end position="124"/>
    </location>
</feature>
<dbReference type="AlphaFoldDB" id="A0A519BDC3"/>
<evidence type="ECO:0000256" key="2">
    <source>
        <dbReference type="ARBA" id="ARBA00022475"/>
    </source>
</evidence>
<dbReference type="SUPFAM" id="SSF103481">
    <property type="entry name" value="Multidrug resistance efflux transporter EmrE"/>
    <property type="match status" value="2"/>
</dbReference>
<dbReference type="InterPro" id="IPR000620">
    <property type="entry name" value="EamA_dom"/>
</dbReference>
<dbReference type="EMBL" id="SGBD01000001">
    <property type="protein sequence ID" value="RZD15270.1"/>
    <property type="molecule type" value="Genomic_DNA"/>
</dbReference>
<dbReference type="InterPro" id="IPR037185">
    <property type="entry name" value="EmrE-like"/>
</dbReference>
<name>A0A519BDC3_9DELT</name>
<keyword evidence="4 6" id="KW-1133">Transmembrane helix</keyword>
<feature type="transmembrane region" description="Helical" evidence="6">
    <location>
        <begin position="162"/>
        <end position="181"/>
    </location>
</feature>
<feature type="transmembrane region" description="Helical" evidence="6">
    <location>
        <begin position="233"/>
        <end position="251"/>
    </location>
</feature>
<dbReference type="PANTHER" id="PTHR42920:SF14">
    <property type="entry name" value="TRANSPORTER, DRUG_METABOLITE EXPORTER FAMILY"/>
    <property type="match status" value="1"/>
</dbReference>
<dbReference type="GO" id="GO:0005886">
    <property type="term" value="C:plasma membrane"/>
    <property type="evidence" value="ECO:0007669"/>
    <property type="project" value="UniProtKB-SubCell"/>
</dbReference>
<feature type="transmembrane region" description="Helical" evidence="6">
    <location>
        <begin position="71"/>
        <end position="91"/>
    </location>
</feature>
<comment type="caution">
    <text evidence="8">The sequence shown here is derived from an EMBL/GenBank/DDBJ whole genome shotgun (WGS) entry which is preliminary data.</text>
</comment>
<evidence type="ECO:0000313" key="8">
    <source>
        <dbReference type="EMBL" id="RZD15270.1"/>
    </source>
</evidence>
<evidence type="ECO:0000256" key="3">
    <source>
        <dbReference type="ARBA" id="ARBA00022692"/>
    </source>
</evidence>
<feature type="domain" description="EamA" evidence="7">
    <location>
        <begin position="163"/>
        <end position="301"/>
    </location>
</feature>
<dbReference type="Proteomes" id="UP000320813">
    <property type="component" value="Unassembled WGS sequence"/>
</dbReference>
<evidence type="ECO:0000259" key="7">
    <source>
        <dbReference type="Pfam" id="PF00892"/>
    </source>
</evidence>
<reference evidence="8 9" key="1">
    <citation type="submission" date="2019-01" db="EMBL/GenBank/DDBJ databases">
        <title>Insights into ecological role of a new deltaproteobacterial order Candidatus Sinidesulfobacterales (Sva0485) by metagenomics and metatranscriptomics.</title>
        <authorList>
            <person name="Tan S."/>
            <person name="Liu J."/>
            <person name="Fang Y."/>
            <person name="Hedlund B.P."/>
            <person name="Lian Z.H."/>
            <person name="Huang L.Y."/>
            <person name="Li J.T."/>
            <person name="Huang L.N."/>
            <person name="Li W.J."/>
            <person name="Jiang H.C."/>
            <person name="Dong H.L."/>
            <person name="Shu W.S."/>
        </authorList>
    </citation>
    <scope>NUCLEOTIDE SEQUENCE [LARGE SCALE GENOMIC DNA]</scope>
    <source>
        <strain evidence="8">AP3</strain>
    </source>
</reference>
<dbReference type="InterPro" id="IPR051258">
    <property type="entry name" value="Diverse_Substrate_Transporter"/>
</dbReference>
<evidence type="ECO:0000256" key="4">
    <source>
        <dbReference type="ARBA" id="ARBA00022989"/>
    </source>
</evidence>
<accession>A0A519BDC3</accession>
<feature type="transmembrane region" description="Helical" evidence="6">
    <location>
        <begin position="193"/>
        <end position="218"/>
    </location>
</feature>
<sequence>MKNAYKLISGVLLCLISTIAWGGMFPVMDGALKIMDPFYFTALRYTSASIIFFILLVIFEGRKAFNFKGKVLPLWLFGSAGFAGFGFLVFLGQQMISGAKGAIIAAVFMSTMPLMSAAVSWAATGKKPNKFTFIAIFIALIGVLLVITDGNLMLLYSMKKSLLADVFMLLGAFSWVIYTWGITKFAGFSPLRYTALTCAMGDVTILFAVVLATALGWLHVPAANEISGVWRELSYMILIAGVMAVFTWNAGNKIIGPVNGVLFINAVPVTTLIIASLSGRKVTLFEMSGALLVIAALVLNNIYQRKALRITAVKSMSDVRNSEPKSISAEGEIN</sequence>
<proteinExistence type="predicted"/>
<feature type="transmembrane region" description="Helical" evidence="6">
    <location>
        <begin position="258"/>
        <end position="278"/>
    </location>
</feature>
<keyword evidence="2" id="KW-1003">Cell membrane</keyword>
<keyword evidence="3 6" id="KW-0812">Transmembrane</keyword>
<organism evidence="8 9">
    <name type="scientific">Candidatus Acidulodesulfobacterium ferriphilum</name>
    <dbReference type="NCBI Taxonomy" id="2597223"/>
    <lineage>
        <taxon>Bacteria</taxon>
        <taxon>Deltaproteobacteria</taxon>
        <taxon>Candidatus Acidulodesulfobacterales</taxon>
        <taxon>Candidatus Acidulodesulfobacterium</taxon>
    </lineage>
</organism>